<gene>
    <name evidence="8" type="ORF">I303_07518</name>
    <name evidence="9" type="ORF">I303_108156</name>
</gene>
<evidence type="ECO:0000256" key="6">
    <source>
        <dbReference type="SAM" id="MobiDB-lite"/>
    </source>
</evidence>
<dbReference type="InterPro" id="IPR036864">
    <property type="entry name" value="Zn2-C6_fun-type_DNA-bd_sf"/>
</dbReference>
<evidence type="ECO:0000256" key="2">
    <source>
        <dbReference type="ARBA" id="ARBA00023015"/>
    </source>
</evidence>
<dbReference type="Proteomes" id="UP000078595">
    <property type="component" value="Chromosome 11"/>
</dbReference>
<dbReference type="CDD" id="cd12148">
    <property type="entry name" value="fungal_TF_MHR"/>
    <property type="match status" value="1"/>
</dbReference>
<evidence type="ECO:0000256" key="1">
    <source>
        <dbReference type="ARBA" id="ARBA00022723"/>
    </source>
</evidence>
<feature type="compositionally biased region" description="Polar residues" evidence="6">
    <location>
        <begin position="9"/>
        <end position="25"/>
    </location>
</feature>
<dbReference type="SMART" id="SM00066">
    <property type="entry name" value="GAL4"/>
    <property type="match status" value="1"/>
</dbReference>
<name>A0A1A5ZY62_9TREE</name>
<dbReference type="KEGG" id="kdj:28971217"/>
<evidence type="ECO:0000313" key="9">
    <source>
        <dbReference type="EMBL" id="WWC65538.1"/>
    </source>
</evidence>
<evidence type="ECO:0000256" key="3">
    <source>
        <dbReference type="ARBA" id="ARBA00023125"/>
    </source>
</evidence>
<feature type="domain" description="Zn(2)-C6 fungal-type" evidence="7">
    <location>
        <begin position="46"/>
        <end position="75"/>
    </location>
</feature>
<dbReference type="PROSITE" id="PS00463">
    <property type="entry name" value="ZN2_CY6_FUNGAL_1"/>
    <property type="match status" value="1"/>
</dbReference>
<dbReference type="Gene3D" id="4.10.240.10">
    <property type="entry name" value="Zn(2)-C6 fungal-type DNA-binding domain"/>
    <property type="match status" value="1"/>
</dbReference>
<dbReference type="GO" id="GO:0006351">
    <property type="term" value="P:DNA-templated transcription"/>
    <property type="evidence" value="ECO:0007669"/>
    <property type="project" value="InterPro"/>
</dbReference>
<dbReference type="GO" id="GO:0000978">
    <property type="term" value="F:RNA polymerase II cis-regulatory region sequence-specific DNA binding"/>
    <property type="evidence" value="ECO:0007669"/>
    <property type="project" value="TreeGrafter"/>
</dbReference>
<feature type="compositionally biased region" description="Acidic residues" evidence="6">
    <location>
        <begin position="206"/>
        <end position="216"/>
    </location>
</feature>
<dbReference type="VEuPathDB" id="FungiDB:I303_07518"/>
<keyword evidence="5" id="KW-0539">Nucleus</keyword>
<dbReference type="GO" id="GO:0000435">
    <property type="term" value="P:positive regulation of transcription from RNA polymerase II promoter by galactose"/>
    <property type="evidence" value="ECO:0007669"/>
    <property type="project" value="TreeGrafter"/>
</dbReference>
<keyword evidence="2" id="KW-0805">Transcription regulation</keyword>
<dbReference type="InterPro" id="IPR001138">
    <property type="entry name" value="Zn2Cys6_DnaBD"/>
</dbReference>
<dbReference type="PROSITE" id="PS50048">
    <property type="entry name" value="ZN2_CY6_FUNGAL_2"/>
    <property type="match status" value="1"/>
</dbReference>
<protein>
    <submittedName>
        <fullName evidence="8">Nuclear protein</fullName>
    </submittedName>
</protein>
<reference evidence="9" key="2">
    <citation type="submission" date="2013-07" db="EMBL/GenBank/DDBJ databases">
        <authorList>
            <consortium name="The Broad Institute Genome Sequencing Platform"/>
            <person name="Cuomo C."/>
            <person name="Litvintseva A."/>
            <person name="Chen Y."/>
            <person name="Heitman J."/>
            <person name="Sun S."/>
            <person name="Springer D."/>
            <person name="Dromer F."/>
            <person name="Young S.K."/>
            <person name="Zeng Q."/>
            <person name="Gargeya S."/>
            <person name="Fitzgerald M."/>
            <person name="Abouelleil A."/>
            <person name="Alvarado L."/>
            <person name="Berlin A.M."/>
            <person name="Chapman S.B."/>
            <person name="Dewar J."/>
            <person name="Goldberg J."/>
            <person name="Griggs A."/>
            <person name="Gujja S."/>
            <person name="Hansen M."/>
            <person name="Howarth C."/>
            <person name="Imamovic A."/>
            <person name="Larimer J."/>
            <person name="McCowan C."/>
            <person name="Murphy C."/>
            <person name="Pearson M."/>
            <person name="Priest M."/>
            <person name="Roberts A."/>
            <person name="Saif S."/>
            <person name="Shea T."/>
            <person name="Sykes S."/>
            <person name="Wortman J."/>
            <person name="Nusbaum C."/>
            <person name="Birren B."/>
        </authorList>
    </citation>
    <scope>NUCLEOTIDE SEQUENCE</scope>
    <source>
        <strain evidence="9">CBS 10117</strain>
    </source>
</reference>
<dbReference type="GO" id="GO:0000981">
    <property type="term" value="F:DNA-binding transcription factor activity, RNA polymerase II-specific"/>
    <property type="evidence" value="ECO:0007669"/>
    <property type="project" value="InterPro"/>
</dbReference>
<evidence type="ECO:0000256" key="5">
    <source>
        <dbReference type="ARBA" id="ARBA00023242"/>
    </source>
</evidence>
<feature type="region of interest" description="Disordered" evidence="6">
    <location>
        <begin position="1"/>
        <end position="36"/>
    </location>
</feature>
<dbReference type="GO" id="GO:0008270">
    <property type="term" value="F:zinc ion binding"/>
    <property type="evidence" value="ECO:0007669"/>
    <property type="project" value="InterPro"/>
</dbReference>
<dbReference type="InterPro" id="IPR007219">
    <property type="entry name" value="XnlR_reg_dom"/>
</dbReference>
<dbReference type="AlphaFoldDB" id="A0A1A5ZY62"/>
<dbReference type="SUPFAM" id="SSF57701">
    <property type="entry name" value="Zn2/Cys6 DNA-binding domain"/>
    <property type="match status" value="1"/>
</dbReference>
<evidence type="ECO:0000313" key="8">
    <source>
        <dbReference type="EMBL" id="OBR82751.1"/>
    </source>
</evidence>
<evidence type="ECO:0000259" key="7">
    <source>
        <dbReference type="PROSITE" id="PS50048"/>
    </source>
</evidence>
<sequence>MAGDRSETEGTGSISPRVDISTNKSGVRADLADSPRPNKRIKVAAACDECKLRKVGCDGHQPCKRCSQDARPCIYGKREVKSALTRARMTELEERIEAYERLWNTVFEGYSFEDAYADMASHGLKDASDRAKAHVPVGEIYHRGRDIQANRDQIEPEPEAILDCPNLPKTHSPGTQNMPVVPVVSFPPTRLPSAEPDLPRQQSASDGDDGDFEWQEETNRHTDPVSDHLQVGNLGTQSDAGMASFRSSGKGASYLGLSSGATFLNAIRRLSPKSVQGLSPIGAFITSGSLVMGGWSGMTQEWTSNQPSKQVILPPSVETRPLVESYFRYFHHLTPLVHEPTIRAQLSGALPIVKPGSDVLMYMIFAMGALDLAQSEEDDDGYRYYQIARQSMDREILEGGTLPLVQGLAIMANYLQRSNRPNAGYLCLGMAIRMATALGLHIPATSKRHTPLEKEIRVRAWWSIVTLEAGCAVTFGRPHAHGPLQLAGMPLPINCDDEHLTVSTTLQPADSDRPTLYTALIVQAKLAKVTCGLHDRILQSHPAPSVDQVRRYDQRIISALQRELGSMQMHTNEPYHLARAVQIWRTRDFRAILHRPILLAAAWDTSGTKASLPGIRECIDSCRDLAIANLQDIGQYVLNQPNHERGSEWYTLYFAFRASLTLLLSIVWEPYHPAATLWKSVLSSTASWFRQIRSMKTLASSYASVLESVVGTVPSPSMIDQLIQAIGEPSASTWSETGNSSNANDSTTDQSGLDFERYWMELWGNDAATTNNVWPISGTDTQPGWQF</sequence>
<feature type="compositionally biased region" description="Basic and acidic residues" evidence="6">
    <location>
        <begin position="217"/>
        <end position="226"/>
    </location>
</feature>
<dbReference type="EMBL" id="CP144540">
    <property type="protein sequence ID" value="WWC65538.1"/>
    <property type="molecule type" value="Genomic_DNA"/>
</dbReference>
<evidence type="ECO:0000256" key="4">
    <source>
        <dbReference type="ARBA" id="ARBA00023163"/>
    </source>
</evidence>
<reference evidence="8" key="1">
    <citation type="submission" date="2013-07" db="EMBL/GenBank/DDBJ databases">
        <title>The Genome Sequence of Cryptococcus dejecticola CBS10117.</title>
        <authorList>
            <consortium name="The Broad Institute Genome Sequencing Platform"/>
            <person name="Cuomo C."/>
            <person name="Litvintseva A."/>
            <person name="Chen Y."/>
            <person name="Heitman J."/>
            <person name="Sun S."/>
            <person name="Springer D."/>
            <person name="Dromer F."/>
            <person name="Young S.K."/>
            <person name="Zeng Q."/>
            <person name="Gargeya S."/>
            <person name="Fitzgerald M."/>
            <person name="Abouelleil A."/>
            <person name="Alvarado L."/>
            <person name="Berlin A.M."/>
            <person name="Chapman S.B."/>
            <person name="Dewar J."/>
            <person name="Goldberg J."/>
            <person name="Griggs A."/>
            <person name="Gujja S."/>
            <person name="Hansen M."/>
            <person name="Howarth C."/>
            <person name="Imamovic A."/>
            <person name="Larimer J."/>
            <person name="McCowan C."/>
            <person name="Murphy C."/>
            <person name="Pearson M."/>
            <person name="Priest M."/>
            <person name="Roberts A."/>
            <person name="Saif S."/>
            <person name="Shea T."/>
            <person name="Sykes S."/>
            <person name="Wortman J."/>
            <person name="Nusbaum C."/>
            <person name="Birren B."/>
        </authorList>
    </citation>
    <scope>NUCLEOTIDE SEQUENCE [LARGE SCALE GENOMIC DNA]</scope>
    <source>
        <strain evidence="8">CBS 10117</strain>
    </source>
</reference>
<dbReference type="PANTHER" id="PTHR47424">
    <property type="entry name" value="REGULATORY PROTEIN GAL4"/>
    <property type="match status" value="1"/>
</dbReference>
<keyword evidence="3" id="KW-0238">DNA-binding</keyword>
<reference evidence="9" key="3">
    <citation type="submission" date="2024-02" db="EMBL/GenBank/DDBJ databases">
        <title>Comparative genomics of Cryptococcus and Kwoniella reveals pathogenesis evolution and contrasting modes of karyotype evolution via chromosome fusion or intercentromeric recombination.</title>
        <authorList>
            <person name="Coelho M.A."/>
            <person name="David-Palma M."/>
            <person name="Shea T."/>
            <person name="Bowers K."/>
            <person name="McGinley-Smith S."/>
            <person name="Mohammad A.W."/>
            <person name="Gnirke A."/>
            <person name="Yurkov A.M."/>
            <person name="Nowrousian M."/>
            <person name="Sun S."/>
            <person name="Cuomo C.A."/>
            <person name="Heitman J."/>
        </authorList>
    </citation>
    <scope>NUCLEOTIDE SEQUENCE</scope>
    <source>
        <strain evidence="9">CBS 10117</strain>
    </source>
</reference>
<keyword evidence="1" id="KW-0479">Metal-binding</keyword>
<feature type="region of interest" description="Disordered" evidence="6">
    <location>
        <begin position="161"/>
        <end position="235"/>
    </location>
</feature>
<proteinExistence type="predicted"/>
<dbReference type="Pfam" id="PF00172">
    <property type="entry name" value="Zn_clus"/>
    <property type="match status" value="1"/>
</dbReference>
<dbReference type="GO" id="GO:0005634">
    <property type="term" value="C:nucleus"/>
    <property type="evidence" value="ECO:0007669"/>
    <property type="project" value="TreeGrafter"/>
</dbReference>
<dbReference type="PANTHER" id="PTHR47424:SF3">
    <property type="entry name" value="REGULATORY PROTEIN GAL4"/>
    <property type="match status" value="1"/>
</dbReference>
<accession>A0A1A5ZY62</accession>
<keyword evidence="4" id="KW-0804">Transcription</keyword>
<dbReference type="SMART" id="SM00906">
    <property type="entry name" value="Fungal_trans"/>
    <property type="match status" value="1"/>
</dbReference>
<dbReference type="InterPro" id="IPR051127">
    <property type="entry name" value="Fungal_SecMet_Regulators"/>
</dbReference>
<dbReference type="RefSeq" id="XP_018260593.1">
    <property type="nucleotide sequence ID" value="XM_018410783.1"/>
</dbReference>
<dbReference type="GeneID" id="28971217"/>
<dbReference type="OrthoDB" id="3364175at2759"/>
<dbReference type="EMBL" id="KI894035">
    <property type="protein sequence ID" value="OBR82751.1"/>
    <property type="molecule type" value="Genomic_DNA"/>
</dbReference>
<dbReference type="Pfam" id="PF04082">
    <property type="entry name" value="Fungal_trans"/>
    <property type="match status" value="1"/>
</dbReference>
<organism evidence="8">
    <name type="scientific">Kwoniella dejecticola CBS 10117</name>
    <dbReference type="NCBI Taxonomy" id="1296121"/>
    <lineage>
        <taxon>Eukaryota</taxon>
        <taxon>Fungi</taxon>
        <taxon>Dikarya</taxon>
        <taxon>Basidiomycota</taxon>
        <taxon>Agaricomycotina</taxon>
        <taxon>Tremellomycetes</taxon>
        <taxon>Tremellales</taxon>
        <taxon>Cryptococcaceae</taxon>
        <taxon>Kwoniella</taxon>
    </lineage>
</organism>
<keyword evidence="10" id="KW-1185">Reference proteome</keyword>
<dbReference type="CDD" id="cd00067">
    <property type="entry name" value="GAL4"/>
    <property type="match status" value="1"/>
</dbReference>
<evidence type="ECO:0000313" key="10">
    <source>
        <dbReference type="Proteomes" id="UP000078595"/>
    </source>
</evidence>